<dbReference type="Proteomes" id="UP001165085">
    <property type="component" value="Unassembled WGS sequence"/>
</dbReference>
<dbReference type="AlphaFoldDB" id="A0A9W7AAG8"/>
<dbReference type="OrthoDB" id="68983at2759"/>
<comment type="caution">
    <text evidence="4">The sequence shown here is derived from an EMBL/GenBank/DDBJ whole genome shotgun (WGS) entry which is preliminary data.</text>
</comment>
<evidence type="ECO:0008006" key="6">
    <source>
        <dbReference type="Google" id="ProtNLM"/>
    </source>
</evidence>
<organism evidence="4 5">
    <name type="scientific">Triparma strigata</name>
    <dbReference type="NCBI Taxonomy" id="1606541"/>
    <lineage>
        <taxon>Eukaryota</taxon>
        <taxon>Sar</taxon>
        <taxon>Stramenopiles</taxon>
        <taxon>Ochrophyta</taxon>
        <taxon>Bolidophyceae</taxon>
        <taxon>Parmales</taxon>
        <taxon>Triparmaceae</taxon>
        <taxon>Triparma</taxon>
    </lineage>
</organism>
<accession>A0A9W7AAG8</accession>
<evidence type="ECO:0000256" key="2">
    <source>
        <dbReference type="ARBA" id="ARBA00022803"/>
    </source>
</evidence>
<keyword evidence="2" id="KW-0802">TPR repeat</keyword>
<feature type="compositionally biased region" description="Basic and acidic residues" evidence="3">
    <location>
        <begin position="14"/>
        <end position="27"/>
    </location>
</feature>
<sequence>MGQCQSNPSSNSGTDDRPESLEIKIEDNISSNPNASSSPKKEDTIKVLKGWATMGEEANAKMDYSTALHYFYMAMEGFEKIHGADSTFYIELEFLIATAKDELGRCAEALTLYQDVLSKQERIFGPDDERTLTTLNNTAWALYENKRYEESKAHYEKCLERKIRIFGENHASTITTMNSLGNLYLDGFKNYPLAITYKTRALKSLSTVLGPQHPDTLSTIMNVAIITSCFTEDVMKARDLFKQALKGYEEQLGKGHNMTKTCAGNYKVFLEEHPKVKGARAELKKIKKDYP</sequence>
<keyword evidence="5" id="KW-1185">Reference proteome</keyword>
<dbReference type="Gene3D" id="1.25.40.10">
    <property type="entry name" value="Tetratricopeptide repeat domain"/>
    <property type="match status" value="1"/>
</dbReference>
<proteinExistence type="predicted"/>
<dbReference type="EMBL" id="BRXY01000114">
    <property type="protein sequence ID" value="GMH67096.1"/>
    <property type="molecule type" value="Genomic_DNA"/>
</dbReference>
<gene>
    <name evidence="4" type="ORF">TrST_g536</name>
</gene>
<name>A0A9W7AAG8_9STRA</name>
<reference evidence="5" key="1">
    <citation type="journal article" date="2023" name="Commun. Biol.">
        <title>Genome analysis of Parmales, the sister group of diatoms, reveals the evolutionary specialization of diatoms from phago-mixotrophs to photoautotrophs.</title>
        <authorList>
            <person name="Ban H."/>
            <person name="Sato S."/>
            <person name="Yoshikawa S."/>
            <person name="Yamada K."/>
            <person name="Nakamura Y."/>
            <person name="Ichinomiya M."/>
            <person name="Sato N."/>
            <person name="Blanc-Mathieu R."/>
            <person name="Endo H."/>
            <person name="Kuwata A."/>
            <person name="Ogata H."/>
        </authorList>
    </citation>
    <scope>NUCLEOTIDE SEQUENCE [LARGE SCALE GENOMIC DNA]</scope>
    <source>
        <strain evidence="5">NIES 3701</strain>
    </source>
</reference>
<evidence type="ECO:0000313" key="5">
    <source>
        <dbReference type="Proteomes" id="UP001165085"/>
    </source>
</evidence>
<feature type="region of interest" description="Disordered" evidence="3">
    <location>
        <begin position="1"/>
        <end position="42"/>
    </location>
</feature>
<evidence type="ECO:0000256" key="1">
    <source>
        <dbReference type="ARBA" id="ARBA00022737"/>
    </source>
</evidence>
<protein>
    <recommendedName>
        <fullName evidence="6">Kinesin light chain</fullName>
    </recommendedName>
</protein>
<dbReference type="Pfam" id="PF13424">
    <property type="entry name" value="TPR_12"/>
    <property type="match status" value="1"/>
</dbReference>
<evidence type="ECO:0000256" key="3">
    <source>
        <dbReference type="SAM" id="MobiDB-lite"/>
    </source>
</evidence>
<dbReference type="PANTHER" id="PTHR45641">
    <property type="entry name" value="TETRATRICOPEPTIDE REPEAT PROTEIN (AFU_ORTHOLOGUE AFUA_6G03870)"/>
    <property type="match status" value="1"/>
</dbReference>
<evidence type="ECO:0000313" key="4">
    <source>
        <dbReference type="EMBL" id="GMH67096.1"/>
    </source>
</evidence>
<dbReference type="PANTHER" id="PTHR45641:SF19">
    <property type="entry name" value="NEPHROCYSTIN-3"/>
    <property type="match status" value="1"/>
</dbReference>
<dbReference type="InterPro" id="IPR011990">
    <property type="entry name" value="TPR-like_helical_dom_sf"/>
</dbReference>
<feature type="compositionally biased region" description="Polar residues" evidence="3">
    <location>
        <begin position="1"/>
        <end position="13"/>
    </location>
</feature>
<keyword evidence="1" id="KW-0677">Repeat</keyword>
<dbReference type="SUPFAM" id="SSF48452">
    <property type="entry name" value="TPR-like"/>
    <property type="match status" value="1"/>
</dbReference>